<dbReference type="InterPro" id="IPR011008">
    <property type="entry name" value="Dimeric_a/b-barrel"/>
</dbReference>
<dbReference type="EMBL" id="CP000859">
    <property type="protein sequence ID" value="ABW66136.1"/>
    <property type="molecule type" value="Genomic_DNA"/>
</dbReference>
<dbReference type="OrthoDB" id="5405645at2"/>
<evidence type="ECO:0000259" key="1">
    <source>
        <dbReference type="PROSITE" id="PS51725"/>
    </source>
</evidence>
<name>A8ZSX2_DESOH</name>
<dbReference type="AlphaFoldDB" id="A8ZSX2"/>
<accession>A8ZSX2</accession>
<reference evidence="2 3" key="1">
    <citation type="submission" date="2007-10" db="EMBL/GenBank/DDBJ databases">
        <title>Complete sequence of Desulfococcus oleovorans Hxd3.</title>
        <authorList>
            <consortium name="US DOE Joint Genome Institute"/>
            <person name="Copeland A."/>
            <person name="Lucas S."/>
            <person name="Lapidus A."/>
            <person name="Barry K."/>
            <person name="Glavina del Rio T."/>
            <person name="Dalin E."/>
            <person name="Tice H."/>
            <person name="Pitluck S."/>
            <person name="Kiss H."/>
            <person name="Brettin T."/>
            <person name="Bruce D."/>
            <person name="Detter J.C."/>
            <person name="Han C."/>
            <person name="Schmutz J."/>
            <person name="Larimer F."/>
            <person name="Land M."/>
            <person name="Hauser L."/>
            <person name="Kyrpides N."/>
            <person name="Kim E."/>
            <person name="Wawrik B."/>
            <person name="Richardson P."/>
        </authorList>
    </citation>
    <scope>NUCLEOTIDE SEQUENCE [LARGE SCALE GENOMIC DNA]</scope>
    <source>
        <strain evidence="3">DSM 6200 / JCM 39069 / Hxd3</strain>
    </source>
</reference>
<sequence length="203" mass="23575">MPLRAHYKHFLRSALSPVCSDAVRRSMAVQLRCPYGHTTNRPFPAFLFIRNHPAVAAGIRLPCLVKYETLLKFTAHGFDTDTDSDPDFDFDFDFDFDAWKGENIMLAKIIIKRRFRQGATDEILALLHDLRFAAMSQPGYVSGETLMQNDDPRKLVVIGTWQDMESWHRWKNNPRRNEFEVMLNVYQEGPTVYEEYVLGTALR</sequence>
<dbReference type="Proteomes" id="UP000008561">
    <property type="component" value="Chromosome"/>
</dbReference>
<dbReference type="HOGENOM" id="CLU_1347092_0_0_7"/>
<dbReference type="KEGG" id="dol:Dole_0326"/>
<protein>
    <submittedName>
        <fullName evidence="2">Antibiotic biosynthesis monooxygenase</fullName>
    </submittedName>
</protein>
<evidence type="ECO:0000313" key="3">
    <source>
        <dbReference type="Proteomes" id="UP000008561"/>
    </source>
</evidence>
<dbReference type="GO" id="GO:0004497">
    <property type="term" value="F:monooxygenase activity"/>
    <property type="evidence" value="ECO:0007669"/>
    <property type="project" value="UniProtKB-KW"/>
</dbReference>
<proteinExistence type="predicted"/>
<keyword evidence="2" id="KW-0560">Oxidoreductase</keyword>
<keyword evidence="2" id="KW-0503">Monooxygenase</keyword>
<dbReference type="PROSITE" id="PS51725">
    <property type="entry name" value="ABM"/>
    <property type="match status" value="1"/>
</dbReference>
<dbReference type="SUPFAM" id="SSF54909">
    <property type="entry name" value="Dimeric alpha+beta barrel"/>
    <property type="match status" value="1"/>
</dbReference>
<dbReference type="InterPro" id="IPR007138">
    <property type="entry name" value="ABM_dom"/>
</dbReference>
<dbReference type="eggNOG" id="COG2329">
    <property type="taxonomic scope" value="Bacteria"/>
</dbReference>
<feature type="domain" description="ABM" evidence="1">
    <location>
        <begin position="107"/>
        <end position="196"/>
    </location>
</feature>
<dbReference type="Gene3D" id="3.30.70.100">
    <property type="match status" value="1"/>
</dbReference>
<dbReference type="STRING" id="96561.Dole_0326"/>
<organism evidence="2 3">
    <name type="scientific">Desulfosudis oleivorans (strain DSM 6200 / JCM 39069 / Hxd3)</name>
    <name type="common">Desulfococcus oleovorans</name>
    <dbReference type="NCBI Taxonomy" id="96561"/>
    <lineage>
        <taxon>Bacteria</taxon>
        <taxon>Pseudomonadati</taxon>
        <taxon>Thermodesulfobacteriota</taxon>
        <taxon>Desulfobacteria</taxon>
        <taxon>Desulfobacterales</taxon>
        <taxon>Desulfosudaceae</taxon>
        <taxon>Desulfosudis</taxon>
    </lineage>
</organism>
<gene>
    <name evidence="2" type="ordered locus">Dole_0326</name>
</gene>
<keyword evidence="3" id="KW-1185">Reference proteome</keyword>
<dbReference type="Pfam" id="PF03992">
    <property type="entry name" value="ABM"/>
    <property type="match status" value="1"/>
</dbReference>
<evidence type="ECO:0000313" key="2">
    <source>
        <dbReference type="EMBL" id="ABW66136.1"/>
    </source>
</evidence>